<comment type="caution">
    <text evidence="5">The sequence shown here is derived from an EMBL/GenBank/DDBJ whole genome shotgun (WGS) entry which is preliminary data.</text>
</comment>
<evidence type="ECO:0000256" key="1">
    <source>
        <dbReference type="ARBA" id="ARBA00022553"/>
    </source>
</evidence>
<evidence type="ECO:0000313" key="6">
    <source>
        <dbReference type="Proteomes" id="UP001165283"/>
    </source>
</evidence>
<sequence>MRVALVDDNELWRGSLVSALNSRGIEVAADTTDGDELLDRLDRIGPIDVAVLDLRLPPTWSDEGLTLGRTLRERLGDVGIIILSGYEQDVQLRYATRALGDLGGTGGVGYLFKDRVNRAMLKEAVQRVAAGRVVVDPMFSQEAAEEWRRRNEGATDFTAREVEVLDLLAQGLSNREIADSLYISLPVAERHLTRIFRRMLPESAEAGPEPRRDNRRVLAVLEWLRRTGRLREPD</sequence>
<keyword evidence="2" id="KW-0238">DNA-binding</keyword>
<dbReference type="InterPro" id="IPR011006">
    <property type="entry name" value="CheY-like_superfamily"/>
</dbReference>
<gene>
    <name evidence="5" type="ORF">KDL28_05485</name>
</gene>
<accession>A0ABT0ZUU5</accession>
<keyword evidence="1 3" id="KW-0597">Phosphoprotein</keyword>
<dbReference type="InterPro" id="IPR001789">
    <property type="entry name" value="Sig_transdc_resp-reg_receiver"/>
</dbReference>
<dbReference type="SMART" id="SM00448">
    <property type="entry name" value="REC"/>
    <property type="match status" value="1"/>
</dbReference>
<reference evidence="5" key="1">
    <citation type="submission" date="2021-04" db="EMBL/GenBank/DDBJ databases">
        <title>Pseudonocardia sp. nov., isolated from sandy soil of mangrove forest.</title>
        <authorList>
            <person name="Zan Z."/>
            <person name="Huang R."/>
            <person name="Liu W."/>
        </authorList>
    </citation>
    <scope>NUCLEOTIDE SEQUENCE</scope>
    <source>
        <strain evidence="5">S2-4</strain>
    </source>
</reference>
<dbReference type="InterPro" id="IPR016032">
    <property type="entry name" value="Sig_transdc_resp-reg_C-effctor"/>
</dbReference>
<dbReference type="InterPro" id="IPR039420">
    <property type="entry name" value="WalR-like"/>
</dbReference>
<dbReference type="PANTHER" id="PTHR43214">
    <property type="entry name" value="TWO-COMPONENT RESPONSE REGULATOR"/>
    <property type="match status" value="1"/>
</dbReference>
<dbReference type="EMBL" id="JAGSOV010000011">
    <property type="protein sequence ID" value="MCO1654503.1"/>
    <property type="molecule type" value="Genomic_DNA"/>
</dbReference>
<dbReference type="Pfam" id="PF00072">
    <property type="entry name" value="Response_reg"/>
    <property type="match status" value="1"/>
</dbReference>
<feature type="domain" description="Response regulatory" evidence="4">
    <location>
        <begin position="2"/>
        <end position="128"/>
    </location>
</feature>
<proteinExistence type="predicted"/>
<dbReference type="CDD" id="cd06170">
    <property type="entry name" value="LuxR_C_like"/>
    <property type="match status" value="1"/>
</dbReference>
<dbReference type="InterPro" id="IPR000792">
    <property type="entry name" value="Tscrpt_reg_LuxR_C"/>
</dbReference>
<dbReference type="Gene3D" id="3.40.50.2300">
    <property type="match status" value="1"/>
</dbReference>
<dbReference type="PROSITE" id="PS50110">
    <property type="entry name" value="RESPONSE_REGULATORY"/>
    <property type="match status" value="1"/>
</dbReference>
<organism evidence="5 6">
    <name type="scientific">Pseudonocardia humida</name>
    <dbReference type="NCBI Taxonomy" id="2800819"/>
    <lineage>
        <taxon>Bacteria</taxon>
        <taxon>Bacillati</taxon>
        <taxon>Actinomycetota</taxon>
        <taxon>Actinomycetes</taxon>
        <taxon>Pseudonocardiales</taxon>
        <taxon>Pseudonocardiaceae</taxon>
        <taxon>Pseudonocardia</taxon>
    </lineage>
</organism>
<protein>
    <submittedName>
        <fullName evidence="5">Response regulator transcription factor</fullName>
    </submittedName>
</protein>
<name>A0ABT0ZUU5_9PSEU</name>
<feature type="modified residue" description="4-aspartylphosphate" evidence="3">
    <location>
        <position position="53"/>
    </location>
</feature>
<evidence type="ECO:0000313" key="5">
    <source>
        <dbReference type="EMBL" id="MCO1654503.1"/>
    </source>
</evidence>
<dbReference type="PANTHER" id="PTHR43214:SF42">
    <property type="entry name" value="TRANSCRIPTIONAL REGULATORY PROTEIN DESR"/>
    <property type="match status" value="1"/>
</dbReference>
<evidence type="ECO:0000256" key="3">
    <source>
        <dbReference type="PROSITE-ProRule" id="PRU00169"/>
    </source>
</evidence>
<dbReference type="SUPFAM" id="SSF52172">
    <property type="entry name" value="CheY-like"/>
    <property type="match status" value="1"/>
</dbReference>
<dbReference type="SUPFAM" id="SSF46894">
    <property type="entry name" value="C-terminal effector domain of the bipartite response regulators"/>
    <property type="match status" value="1"/>
</dbReference>
<dbReference type="InterPro" id="IPR058245">
    <property type="entry name" value="NreC/VraR/RcsB-like_REC"/>
</dbReference>
<dbReference type="CDD" id="cd17535">
    <property type="entry name" value="REC_NarL-like"/>
    <property type="match status" value="1"/>
</dbReference>
<evidence type="ECO:0000256" key="2">
    <source>
        <dbReference type="ARBA" id="ARBA00023125"/>
    </source>
</evidence>
<dbReference type="Pfam" id="PF00196">
    <property type="entry name" value="GerE"/>
    <property type="match status" value="1"/>
</dbReference>
<dbReference type="PRINTS" id="PR00038">
    <property type="entry name" value="HTHLUXR"/>
</dbReference>
<dbReference type="SMART" id="SM00421">
    <property type="entry name" value="HTH_LUXR"/>
    <property type="match status" value="1"/>
</dbReference>
<dbReference type="Proteomes" id="UP001165283">
    <property type="component" value="Unassembled WGS sequence"/>
</dbReference>
<dbReference type="RefSeq" id="WP_252436120.1">
    <property type="nucleotide sequence ID" value="NZ_JAGSOV010000011.1"/>
</dbReference>
<keyword evidence="6" id="KW-1185">Reference proteome</keyword>
<evidence type="ECO:0000259" key="4">
    <source>
        <dbReference type="PROSITE" id="PS50110"/>
    </source>
</evidence>